<evidence type="ECO:0000313" key="2">
    <source>
        <dbReference type="EMBL" id="UVC49645.1"/>
    </source>
</evidence>
<dbReference type="AlphaFoldDB" id="A0A976SIR8"/>
<gene>
    <name evidence="2" type="ORF">MACK_003754</name>
</gene>
<dbReference type="EMBL" id="CP056070">
    <property type="protein sequence ID" value="UVC49645.1"/>
    <property type="molecule type" value="Genomic_DNA"/>
</dbReference>
<feature type="signal peptide" evidence="1">
    <location>
        <begin position="1"/>
        <end position="19"/>
    </location>
</feature>
<dbReference type="Pfam" id="PF23496">
    <property type="entry name" value="Microp_apicomplexa_3"/>
    <property type="match status" value="1"/>
</dbReference>
<dbReference type="InterPro" id="IPR056318">
    <property type="entry name" value="Microp_apicomplexa_3"/>
</dbReference>
<name>A0A976SIR8_THEOR</name>
<feature type="chain" id="PRO_5037271505" evidence="1">
    <location>
        <begin position="20"/>
        <end position="112"/>
    </location>
</feature>
<evidence type="ECO:0000313" key="3">
    <source>
        <dbReference type="Proteomes" id="UP000244811"/>
    </source>
</evidence>
<sequence>MYFKCIIILFLELISNIFCLKQTKSKINIPYIAPDKNRKIKGIVILDASDSGNGELPFVEIANADAYFYKSPQDYKDNNYIKKERELEKIQSDSVEHFDFINDLIGNLKARI</sequence>
<evidence type="ECO:0000256" key="1">
    <source>
        <dbReference type="SAM" id="SignalP"/>
    </source>
</evidence>
<organism evidence="2 3">
    <name type="scientific">Theileria orientalis</name>
    <dbReference type="NCBI Taxonomy" id="68886"/>
    <lineage>
        <taxon>Eukaryota</taxon>
        <taxon>Sar</taxon>
        <taxon>Alveolata</taxon>
        <taxon>Apicomplexa</taxon>
        <taxon>Aconoidasida</taxon>
        <taxon>Piroplasmida</taxon>
        <taxon>Theileriidae</taxon>
        <taxon>Theileria</taxon>
    </lineage>
</organism>
<dbReference type="Proteomes" id="UP000244811">
    <property type="component" value="Chromosome 3"/>
</dbReference>
<reference evidence="2" key="1">
    <citation type="submission" date="2022-07" db="EMBL/GenBank/DDBJ databases">
        <title>Evaluation of T. orientalis genome assembly methods using nanopore sequencing and analysis of variation between genomes.</title>
        <authorList>
            <person name="Yam J."/>
            <person name="Micallef M.L."/>
            <person name="Liu M."/>
            <person name="Djordjevic S.P."/>
            <person name="Bogema D.R."/>
            <person name="Jenkins C."/>
        </authorList>
    </citation>
    <scope>NUCLEOTIDE SEQUENCE</scope>
    <source>
        <strain evidence="2">Goon Nure</strain>
    </source>
</reference>
<protein>
    <submittedName>
        <fullName evidence="2">Uncharacterized protein</fullName>
    </submittedName>
</protein>
<keyword evidence="1" id="KW-0732">Signal</keyword>
<proteinExistence type="predicted"/>
<accession>A0A976SIR8</accession>